<keyword evidence="1" id="KW-0175">Coiled coil</keyword>
<feature type="compositionally biased region" description="Basic residues" evidence="2">
    <location>
        <begin position="4001"/>
        <end position="4010"/>
    </location>
</feature>
<feature type="compositionally biased region" description="Basic and acidic residues" evidence="2">
    <location>
        <begin position="3560"/>
        <end position="3570"/>
    </location>
</feature>
<dbReference type="InterPro" id="IPR008984">
    <property type="entry name" value="SMAD_FHA_dom_sf"/>
</dbReference>
<feature type="region of interest" description="Disordered" evidence="2">
    <location>
        <begin position="2650"/>
        <end position="2675"/>
    </location>
</feature>
<evidence type="ECO:0000259" key="3">
    <source>
        <dbReference type="Pfam" id="PF00498"/>
    </source>
</evidence>
<feature type="compositionally biased region" description="Polar residues" evidence="2">
    <location>
        <begin position="503"/>
        <end position="521"/>
    </location>
</feature>
<dbReference type="InterPro" id="IPR000253">
    <property type="entry name" value="FHA_dom"/>
</dbReference>
<feature type="compositionally biased region" description="Basic residues" evidence="2">
    <location>
        <begin position="4569"/>
        <end position="4580"/>
    </location>
</feature>
<feature type="region of interest" description="Disordered" evidence="2">
    <location>
        <begin position="4425"/>
        <end position="4551"/>
    </location>
</feature>
<feature type="region of interest" description="Disordered" evidence="2">
    <location>
        <begin position="1490"/>
        <end position="1510"/>
    </location>
</feature>
<feature type="compositionally biased region" description="Basic residues" evidence="2">
    <location>
        <begin position="4045"/>
        <end position="4054"/>
    </location>
</feature>
<feature type="region of interest" description="Disordered" evidence="2">
    <location>
        <begin position="3947"/>
        <end position="4175"/>
    </location>
</feature>
<feature type="coiled-coil region" evidence="1">
    <location>
        <begin position="1640"/>
        <end position="1674"/>
    </location>
</feature>
<feature type="compositionally biased region" description="Basic and acidic residues" evidence="2">
    <location>
        <begin position="3409"/>
        <end position="3418"/>
    </location>
</feature>
<feature type="compositionally biased region" description="Basic and acidic residues" evidence="2">
    <location>
        <begin position="915"/>
        <end position="926"/>
    </location>
</feature>
<reference evidence="4" key="1">
    <citation type="submission" date="2015-06" db="EMBL/GenBank/DDBJ databases">
        <authorList>
            <person name="Hoefler B.C."/>
            <person name="Straight P.D."/>
        </authorList>
    </citation>
    <scope>NUCLEOTIDE SEQUENCE</scope>
</reference>
<feature type="compositionally biased region" description="Basic and acidic residues" evidence="2">
    <location>
        <begin position="1741"/>
        <end position="1762"/>
    </location>
</feature>
<feature type="region of interest" description="Disordered" evidence="2">
    <location>
        <begin position="949"/>
        <end position="995"/>
    </location>
</feature>
<feature type="region of interest" description="Disordered" evidence="2">
    <location>
        <begin position="233"/>
        <end position="255"/>
    </location>
</feature>
<evidence type="ECO:0000313" key="4">
    <source>
        <dbReference type="EMBL" id="JAI52003.1"/>
    </source>
</evidence>
<feature type="compositionally biased region" description="Basic and acidic residues" evidence="2">
    <location>
        <begin position="4331"/>
        <end position="4358"/>
    </location>
</feature>
<feature type="compositionally biased region" description="Polar residues" evidence="2">
    <location>
        <begin position="4280"/>
        <end position="4289"/>
    </location>
</feature>
<feature type="region of interest" description="Disordered" evidence="2">
    <location>
        <begin position="3360"/>
        <end position="3382"/>
    </location>
</feature>
<feature type="compositionally biased region" description="Basic and acidic residues" evidence="2">
    <location>
        <begin position="2232"/>
        <end position="2248"/>
    </location>
</feature>
<feature type="domain" description="FHA" evidence="3">
    <location>
        <begin position="54"/>
        <end position="116"/>
    </location>
</feature>
<feature type="region of interest" description="Disordered" evidence="2">
    <location>
        <begin position="1699"/>
        <end position="1780"/>
    </location>
</feature>
<feature type="region of interest" description="Disordered" evidence="2">
    <location>
        <begin position="3496"/>
        <end position="3571"/>
    </location>
</feature>
<feature type="compositionally biased region" description="Basic and acidic residues" evidence="2">
    <location>
        <begin position="3627"/>
        <end position="3643"/>
    </location>
</feature>
<feature type="region of interest" description="Disordered" evidence="2">
    <location>
        <begin position="407"/>
        <end position="430"/>
    </location>
</feature>
<feature type="compositionally biased region" description="Acidic residues" evidence="2">
    <location>
        <begin position="4024"/>
        <end position="4038"/>
    </location>
</feature>
<feature type="compositionally biased region" description="Basic and acidic residues" evidence="2">
    <location>
        <begin position="3877"/>
        <end position="3897"/>
    </location>
</feature>
<dbReference type="SUPFAM" id="SSF49879">
    <property type="entry name" value="SMAD/FHA domain"/>
    <property type="match status" value="1"/>
</dbReference>
<feature type="region of interest" description="Disordered" evidence="2">
    <location>
        <begin position="1406"/>
        <end position="1438"/>
    </location>
</feature>
<feature type="compositionally biased region" description="Low complexity" evidence="2">
    <location>
        <begin position="717"/>
        <end position="730"/>
    </location>
</feature>
<dbReference type="EMBL" id="GDHF01000311">
    <property type="protein sequence ID" value="JAI52003.1"/>
    <property type="molecule type" value="Transcribed_RNA"/>
</dbReference>
<protein>
    <recommendedName>
        <fullName evidence="3">FHA domain-containing protein</fullName>
    </recommendedName>
</protein>
<feature type="region of interest" description="Disordered" evidence="2">
    <location>
        <begin position="3808"/>
        <end position="3897"/>
    </location>
</feature>
<feature type="compositionally biased region" description="Acidic residues" evidence="2">
    <location>
        <begin position="4538"/>
        <end position="4550"/>
    </location>
</feature>
<feature type="region of interest" description="Disordered" evidence="2">
    <location>
        <begin position="350"/>
        <end position="372"/>
    </location>
</feature>
<feature type="region of interest" description="Disordered" evidence="2">
    <location>
        <begin position="2221"/>
        <end position="2280"/>
    </location>
</feature>
<feature type="compositionally biased region" description="Basic and acidic residues" evidence="2">
    <location>
        <begin position="2574"/>
        <end position="2588"/>
    </location>
</feature>
<feature type="compositionally biased region" description="Basic and acidic residues" evidence="2">
    <location>
        <begin position="4055"/>
        <end position="4073"/>
    </location>
</feature>
<feature type="compositionally biased region" description="Polar residues" evidence="2">
    <location>
        <begin position="952"/>
        <end position="962"/>
    </location>
</feature>
<feature type="compositionally biased region" description="Low complexity" evidence="2">
    <location>
        <begin position="4146"/>
        <end position="4164"/>
    </location>
</feature>
<feature type="compositionally biased region" description="Polar residues" evidence="2">
    <location>
        <begin position="357"/>
        <end position="367"/>
    </location>
</feature>
<feature type="region of interest" description="Disordered" evidence="2">
    <location>
        <begin position="4261"/>
        <end position="4377"/>
    </location>
</feature>
<feature type="region of interest" description="Disordered" evidence="2">
    <location>
        <begin position="906"/>
        <end position="935"/>
    </location>
</feature>
<feature type="compositionally biased region" description="Polar residues" evidence="2">
    <location>
        <begin position="733"/>
        <end position="745"/>
    </location>
</feature>
<feature type="compositionally biased region" description="Basic and acidic residues" evidence="2">
    <location>
        <begin position="4261"/>
        <end position="4270"/>
    </location>
</feature>
<feature type="region of interest" description="Disordered" evidence="2">
    <location>
        <begin position="1524"/>
        <end position="1545"/>
    </location>
</feature>
<feature type="compositionally biased region" description="Basic and acidic residues" evidence="2">
    <location>
        <begin position="3967"/>
        <end position="3992"/>
    </location>
</feature>
<feature type="compositionally biased region" description="Polar residues" evidence="2">
    <location>
        <begin position="1351"/>
        <end position="1367"/>
    </location>
</feature>
<feature type="compositionally biased region" description="Basic and acidic residues" evidence="2">
    <location>
        <begin position="2820"/>
        <end position="2830"/>
    </location>
</feature>
<feature type="compositionally biased region" description="Polar residues" evidence="2">
    <location>
        <begin position="793"/>
        <end position="818"/>
    </location>
</feature>
<evidence type="ECO:0000256" key="2">
    <source>
        <dbReference type="SAM" id="MobiDB-lite"/>
    </source>
</evidence>
<feature type="compositionally biased region" description="Low complexity" evidence="2">
    <location>
        <begin position="4299"/>
        <end position="4313"/>
    </location>
</feature>
<feature type="compositionally biased region" description="Basic residues" evidence="2">
    <location>
        <begin position="1500"/>
        <end position="1509"/>
    </location>
</feature>
<feature type="region of interest" description="Disordered" evidence="2">
    <location>
        <begin position="466"/>
        <end position="537"/>
    </location>
</feature>
<feature type="compositionally biased region" description="Polar residues" evidence="2">
    <location>
        <begin position="4636"/>
        <end position="4647"/>
    </location>
</feature>
<feature type="compositionally biased region" description="Basic and acidic residues" evidence="2">
    <location>
        <begin position="3517"/>
        <end position="3527"/>
    </location>
</feature>
<feature type="compositionally biased region" description="Basic and acidic residues" evidence="2">
    <location>
        <begin position="1380"/>
        <end position="1390"/>
    </location>
</feature>
<feature type="region of interest" description="Disordered" evidence="2">
    <location>
        <begin position="711"/>
        <end position="756"/>
    </location>
</feature>
<feature type="compositionally biased region" description="Basic and acidic residues" evidence="2">
    <location>
        <begin position="2270"/>
        <end position="2280"/>
    </location>
</feature>
<proteinExistence type="predicted"/>
<dbReference type="Gene3D" id="2.60.200.20">
    <property type="match status" value="1"/>
</dbReference>
<feature type="compositionally biased region" description="Basic residues" evidence="2">
    <location>
        <begin position="3367"/>
        <end position="3376"/>
    </location>
</feature>
<feature type="compositionally biased region" description="Basic and acidic residues" evidence="2">
    <location>
        <begin position="746"/>
        <end position="756"/>
    </location>
</feature>
<feature type="compositionally biased region" description="Polar residues" evidence="2">
    <location>
        <begin position="3740"/>
        <end position="3750"/>
    </location>
</feature>
<feature type="compositionally biased region" description="Polar residues" evidence="2">
    <location>
        <begin position="3915"/>
        <end position="3924"/>
    </location>
</feature>
<gene>
    <name evidence="4" type="ORF">c6_g1_i3</name>
</gene>
<feature type="compositionally biased region" description="Polar residues" evidence="2">
    <location>
        <begin position="610"/>
        <end position="623"/>
    </location>
</feature>
<feature type="region of interest" description="Disordered" evidence="2">
    <location>
        <begin position="791"/>
        <end position="822"/>
    </location>
</feature>
<feature type="compositionally biased region" description="Low complexity" evidence="2">
    <location>
        <begin position="1703"/>
        <end position="1713"/>
    </location>
</feature>
<feature type="compositionally biased region" description="Polar residues" evidence="2">
    <location>
        <begin position="4512"/>
        <end position="4532"/>
    </location>
</feature>
<feature type="compositionally biased region" description="Basic and acidic residues" evidence="2">
    <location>
        <begin position="3808"/>
        <end position="3860"/>
    </location>
</feature>
<feature type="compositionally biased region" description="Polar residues" evidence="2">
    <location>
        <begin position="582"/>
        <end position="597"/>
    </location>
</feature>
<feature type="compositionally biased region" description="Polar residues" evidence="2">
    <location>
        <begin position="1074"/>
        <end position="1091"/>
    </location>
</feature>
<feature type="region of interest" description="Disordered" evidence="2">
    <location>
        <begin position="4566"/>
        <end position="4672"/>
    </location>
</feature>
<feature type="compositionally biased region" description="Polar residues" evidence="2">
    <location>
        <begin position="528"/>
        <end position="537"/>
    </location>
</feature>
<feature type="region of interest" description="Disordered" evidence="2">
    <location>
        <begin position="2560"/>
        <end position="2588"/>
    </location>
</feature>
<feature type="region of interest" description="Disordered" evidence="2">
    <location>
        <begin position="1062"/>
        <end position="1107"/>
    </location>
</feature>
<feature type="compositionally biased region" description="Basic residues" evidence="2">
    <location>
        <begin position="4359"/>
        <end position="4373"/>
    </location>
</feature>
<feature type="region of interest" description="Disordered" evidence="2">
    <location>
        <begin position="3624"/>
        <end position="3643"/>
    </location>
</feature>
<dbReference type="Pfam" id="PF00498">
    <property type="entry name" value="FHA"/>
    <property type="match status" value="1"/>
</dbReference>
<evidence type="ECO:0000256" key="1">
    <source>
        <dbReference type="SAM" id="Coils"/>
    </source>
</evidence>
<name>A0A0K8WLF2_BACLA</name>
<feature type="region of interest" description="Disordered" evidence="2">
    <location>
        <begin position="3409"/>
        <end position="3436"/>
    </location>
</feature>
<organism evidence="4">
    <name type="scientific">Bactrocera latifrons</name>
    <name type="common">Malaysian fruit fly</name>
    <name type="synonym">Chaetodacus latifrons</name>
    <dbReference type="NCBI Taxonomy" id="174628"/>
    <lineage>
        <taxon>Eukaryota</taxon>
        <taxon>Metazoa</taxon>
        <taxon>Ecdysozoa</taxon>
        <taxon>Arthropoda</taxon>
        <taxon>Hexapoda</taxon>
        <taxon>Insecta</taxon>
        <taxon>Pterygota</taxon>
        <taxon>Neoptera</taxon>
        <taxon>Endopterygota</taxon>
        <taxon>Diptera</taxon>
        <taxon>Brachycera</taxon>
        <taxon>Muscomorpha</taxon>
        <taxon>Tephritoidea</taxon>
        <taxon>Tephritidae</taxon>
        <taxon>Bactrocera</taxon>
        <taxon>Bactrocera</taxon>
    </lineage>
</organism>
<dbReference type="OrthoDB" id="8064978at2759"/>
<sequence>MALDGAKFICLSNAAAADATEATPTEATGVEAGGIGDASTSENIIEAKGRKFTVGYYMNCDYVLEDPRAIGVHCEIQCDAFGRVTIHNNSEAHPISVNEQIITLKRPLLDGSRIKILDRIFLWKFPKSLEASATNKSTQEEDATINDTGSTPQKLIAVPEQAPNSCPDLKHHRKVDKRFTVHNFAYCINSDEEGNTSSDLPSISESERVEEAATTELVTQKESINKNGRFEEMSVEDKETLPTNTTLQDSADGKTTLETLNAQRRSITPEPQKNEPIIASTPLVKLEDTPKMNLINYTQNKQNTSTEKKLRMLSFCQQSDVVITSFSPRETGIRIEKSFTAVIKPTSTISTTPKSVYSTPKSMLSNSDDADDESRDFIDFSTPATSKKGARVLVKNSSMHLIDLTTPSKLAPHSPRHRLTHKGNKTLPSQVKFSATSITSDKLKEEDSKRVVEAHLLSKTLTLKTSFNKSESSPQSAESIISVDETSDSSTAVIEISEDDSPAPSTSSPIRTDFTTKTPQRPTGKKPFTSTPLRTPQSLLKRAIVTSAKKQINSSLRAALGKTTPARQLTSTPAHYRKREQSGTAELTPPTSKSRISIGSPGSVAAAQRRNISSLTPRSSIGASTDREHVITPSITSQTRLTQNRKVPFSAPRLNTAKRTSPLRGVRKSFGGATLTSHISKTRRSVISPRKHSPTAIATKLAAKARKSFIPKSPNNSRVASRARSLVAAAMSPKNSSPNSTTDISSPKRENVRTVDDITEKEVKKEASLEEQTEVDELSRTFTVEDSLEEVQIKTSNPSTSCALDASSSQNQEVNKTFSPERPLTSEDKIAVDLTVDVAETRIGSHKRDLSEDFNEKDDKLIIEHISESFAEVVEAKAKTEESSKTSKDTVQIEKQNTIETLEAFASHSTGEQADDVKTTADKSTIEVDNPQESKLIEDQVIETLDAYEISGNVSEEQQSSTKGEKDNVLTSSPSSSEKIDMEVMPKQSAESQGTAELLEEIEYVLNKSDELQQQLGKDAHSSNIEVRNEFEAAIEEKSRNDTEDVTPKDNIKTVVNINAEISQHTEQAEDWEATNTDEPTASSTSNSVVPNSKDKPETPENASFTDSNFIVTESEITSTDIDDSSKQTELLSLTSKATPSEFDASTIESTAVQKSMVSDECETGNEKADNTNNIAKILNSVSEENETSIQTELAGADAVEAETVAETVSTSDVVEGIVHTTVENYVSNEEGSTDKSKIDENNAAEILKDSQTLEFRKDAKKMQTAVVITLTEPDVADNDTQKIGDNNKNKEIVANQTEVFTTECKETDSAANEFEECKTVPLESEVAVTTVEDAEKVAEEIKLLSNSSKTITAVSEPDSNVQNETKPIQEDQIPANSDRNSDSEKENNVRVADACKKMSINTADETKITPSFEPKSPNLCGIRDMLRTPKQSDSTTPRFVGLRDLMRTPKASTSAAAAESAVGAETEALIGVQKLLITPRLSKIKAETPQNTAEGNKFTPRRSTRRRASANPELIPTPKIITETDNTPRRTTRRRASASTEVNYTPQRITRRRSSLALDNEGAADKVLTPIKCGGSRSKRPGTIAETSVTENMGAIIEEEPKERLQETTEGQQDIVKTQKNKEDVKTKNSAQDDPEVIEESICEEINMQNQDIEEQKEEIVEDKSNNECEKADKFINGTEAICVTGKLDEDVDKIEIETETEPTSQQTQVQEAVADSSYNVSEVHEEERMEECKGLTSDKNAEIRDESDYEYGKEVVEHSDATVPSDAQPKSPKTQRKTVRIADTDIENSPKTPVMVGMRELLKTPKDCGETKRLAGVRDLLRTPTIDSATNDMEDDAEQVAGLADLMKTPIVAKTHFKNVEATGEDDEPSSSTKAHSDFVGMRELLKTPKHTSTPYYSGMREMLRSPKACSTPQLAGVRELLQTPKRTKLDAEYDDKAEELDQFFKTPRAKNIMIPADPASAILEPSSDSSAEIMMAARTEYELHSNSQRPLEEIYKTPVSTRLTSIEIEKDTSLTVDPSVVEVNIPETPAAICDNPPKATASKRNLSAEETFDEMVGLRTTLDETPPQKVYARKQQSNVAVSPFSATDVISDLPKTDIQEWVDNLEQGTESVVEEQEFTASTSMLNASKATHDPIAGSLYEISGVNTTEELLADMSAVSSMVDPLQASARKTTKSSSTIVVDENETLRPVTPINAEISGINLLDQTTDSMFSEPLVVSDTESDQLEGNENDKAKRESVDAKKSPDAEEIPIMFVDSSDSEPEEDINATEKTDTNEVKVKSPIESVKITPEEEIIELDDESTANAEVTTKPCDIHEEFSKFQLHKNVAGQQMRASTPNRSLIQSTRERRQSMGAEQLITKVSIDLSIEKTRLTKEKERTVIDTVVEVDEVPVDEATTEDNVMKIDEEPIESSPHATEIKTTNASEDEPSGTTTESKDNDSEFFNFRANKLSNNRGKRAATPDQVNKSRSQKIIHGRRLTLGAELHLPKVTFDFEEEKLRLEESKQQPAIIEENVEAVATEVTILISEPNKQANSANESNNTVNVEDDKVDVKRQLDRAENASEMEADSFETSGKEFEKDTVESDKNSIPDVDAEISLKDKDNGQIIANEAKCSAEESKTETINTKNVEKNIVDVCELECLEDVATGASESKNNVSKAENVDPAATGSNCGRETIRSSDDALFRALAAEEESKSKETAESYVLEIINEAKSEYIENKLKEEHEGTTVEEITPTELTKEENKKCSEDTGAAATTKPITQETTETRDEISISSTVHIVANPEVQSTVGIAEIKSEKQDLEEALDSTTVEEFEAGSSINKANENKTDSEGDRQVPNNVSLEVPETREESSAASFRAENKILSAGERFNESDIFDLTVELPNETPTIKTTQGVIFDLIEEDAESTAETNSADNTTPYELKQCNVTESATVSIDNNSIKTSEATETEDDSKKTDFIENKEESDRSAVIYQEIVLSNEAPIDNTEVLSDVSCESEIAEKEVKTTGFEELEVSIDEKSPLDTNTSTDNETFTLAVSTETELDNDNEMPEVATKTTIARAGQEGPVVKADTNNEVEEPNNETVQAIITDTVKIEAIPQASVTELHTDAEDITEEPATIITTEPTKVATVETVIDLEIPTSTTLTAEEADTTDNKDSIVGDRIDIDECMVPEVAISSTNSPITMETEHANKDTKEIKVIEELHQEAKQFQNLRTENTEITDEVKGQTVTAAEIVDEPIQAPVNQEKLKVIGDNEEPSCSKQAGKANNETEIIPLIITPSIMSHAAQDTVETVSSKVQVNKNKSLIKDKVTAQTHIDKGEKGNTDVVQLSASKSSKTSESRVYVSNMSVEETSVLSENIEIVEKEREASVETQGLVKRRGRKPSRSKPTTEKNIDLVSTTIIAKRILVEEYSDDKKSIPVTSKHEESSAGIATTPEAAVARSTRHKTEPEYYTKVNYEVRISESAETANDVKSDKCEEIVLPDQSEKLKKETKYADHLEIMDNVTGQQLASSTELDEEINTTETTSKAEEVHEPKRERRTRKGSQSSQCSTHDEDHLPTTTTRRRGGRRRADTPLEHIEVSTSDLPTVKRRRQGHDKLVEDMPLEEIQEIPIEETEIVIPEENVIEVASENSGESIEEHHSGNINNDVKKSDHDHIEEVVRSTTGKEQQHVDSENAIIKSDISRRQRVVKATDVIGDSVTDLQHSDTDELSSVSAATKRGRRKPTLSESSQTSVTSESLGTKRRRRGHNATSDKSNINETIDEVEKKSLHKIKETLQVGENDATTVPVLPTIAKAIKAELLSEAEVAVEGASDAIKTEVGHSTDADSSKRTENKRTRKASNKELPDETRDIKIEQSHDEKSVVEQEQPLKKVATTSRARVNRRKKAEVDDDHHEKVEGPNLVHKNEGIVETEAQNKIEVPEQAVLQSTNTNADSVGGRRGRRGAAAAATVAINEVSSAHKRTAVRGKNNQNKSHATRKEEETTKKVSKEEQIETATDHDDPPTVVDGKNPHKSVRTRRISLKEMQPSHAVTADEGEGVEELETEEVAEPSTKVVTKRLRKRRESHNADEQEPFNKSEARDETPTFVPAESPTATSTKQRSRRKRKDSHQNLNDEALGDEPPKKRPLSRKRRDSSMDSSIHEGIGIDMDTNHGANTSSSSTTPQRPRRAAAAQDRNYDESSDAEAQVDLKRRIEKASLPKASTNISAATAVSSLKQGSPIRAKTPTKSMVPAAVAEITTKTTSTPILSTVITTSRGRQRKPTARVQQYLEEERAKAETPKKRLLLGSAAVSETSTSQAGVTPIRRTRKTSTVETEGSETVHTVARGRTRTAKVLHVTETSEESRSEVEHAHSELETTHSSSHVEEKGRTTKSKATKRPPRGRGKQLISTVAAATVESEIPDVLAKAVATPTEATLSGTGRTGRAAKAAAAAALITDDPVGSHTKPRGGRTRRGAVNVDEEVQPTDAEVKEVQTETVVTLETDVEQSNKKTRKTVAGGRTARGGRSRKKQQELDDATDEHILQHTSLTGVETSSNVASHQQPQHPIIADADDEHEDDDETLTTEAADLEVATSLAGAKLAGKKRTAARRKAAAATASVAESPVPKRGRRRAVAANAEESDAASQLDTRAESAASSRSRKVVRFDAATPSSVASATMSVDTAAEEETTSAPAAPAKRATRSRRK</sequence>
<feature type="region of interest" description="Disordered" evidence="2">
    <location>
        <begin position="2806"/>
        <end position="2851"/>
    </location>
</feature>
<feature type="compositionally biased region" description="Acidic residues" evidence="2">
    <location>
        <begin position="2260"/>
        <end position="2269"/>
    </location>
</feature>
<feature type="compositionally biased region" description="Polar residues" evidence="2">
    <location>
        <begin position="2420"/>
        <end position="2435"/>
    </location>
</feature>
<accession>A0A0K8WLF2</accession>
<feature type="region of interest" description="Disordered" evidence="2">
    <location>
        <begin position="3910"/>
        <end position="3933"/>
    </location>
</feature>
<feature type="region of interest" description="Disordered" evidence="2">
    <location>
        <begin position="1351"/>
        <end position="1390"/>
    </location>
</feature>
<feature type="region of interest" description="Disordered" evidence="2">
    <location>
        <begin position="560"/>
        <end position="629"/>
    </location>
</feature>
<feature type="region of interest" description="Disordered" evidence="2">
    <location>
        <begin position="3694"/>
        <end position="3753"/>
    </location>
</feature>
<feature type="compositionally biased region" description="Basic and acidic residues" evidence="2">
    <location>
        <begin position="1724"/>
        <end position="1735"/>
    </location>
</feature>
<feature type="compositionally biased region" description="Basic residues" evidence="2">
    <location>
        <begin position="414"/>
        <end position="424"/>
    </location>
</feature>
<feature type="compositionally biased region" description="Basic residues" evidence="2">
    <location>
        <begin position="4433"/>
        <end position="4442"/>
    </location>
</feature>
<feature type="compositionally biased region" description="Low complexity" evidence="2">
    <location>
        <begin position="3717"/>
        <end position="3730"/>
    </location>
</feature>
<feature type="region of interest" description="Disordered" evidence="2">
    <location>
        <begin position="2398"/>
        <end position="2472"/>
    </location>
</feature>